<evidence type="ECO:0000256" key="4">
    <source>
        <dbReference type="ARBA" id="ARBA00022989"/>
    </source>
</evidence>
<protein>
    <submittedName>
        <fullName evidence="8">Type II secretion system F family protein</fullName>
    </submittedName>
</protein>
<keyword evidence="5 6" id="KW-0472">Membrane</keyword>
<feature type="transmembrane region" description="Helical" evidence="6">
    <location>
        <begin position="209"/>
        <end position="233"/>
    </location>
</feature>
<dbReference type="PANTHER" id="PTHR35007">
    <property type="entry name" value="INTEGRAL MEMBRANE PROTEIN-RELATED"/>
    <property type="match status" value="1"/>
</dbReference>
<dbReference type="Pfam" id="PF00482">
    <property type="entry name" value="T2SSF"/>
    <property type="match status" value="1"/>
</dbReference>
<keyword evidence="2" id="KW-1003">Cell membrane</keyword>
<evidence type="ECO:0000256" key="5">
    <source>
        <dbReference type="ARBA" id="ARBA00023136"/>
    </source>
</evidence>
<dbReference type="Proteomes" id="UP001595923">
    <property type="component" value="Unassembled WGS sequence"/>
</dbReference>
<dbReference type="EMBL" id="JBHSFQ010000020">
    <property type="protein sequence ID" value="MFC4563998.1"/>
    <property type="molecule type" value="Genomic_DNA"/>
</dbReference>
<proteinExistence type="predicted"/>
<evidence type="ECO:0000313" key="9">
    <source>
        <dbReference type="Proteomes" id="UP001595923"/>
    </source>
</evidence>
<feature type="transmembrane region" description="Helical" evidence="6">
    <location>
        <begin position="239"/>
        <end position="257"/>
    </location>
</feature>
<evidence type="ECO:0000256" key="2">
    <source>
        <dbReference type="ARBA" id="ARBA00022475"/>
    </source>
</evidence>
<name>A0ABV9E334_9ACTN</name>
<sequence length="272" mass="27878">MTASTGLIDPLLRAETGWWLVSICAAGSVIVRALPSPTRVRLRGALARAPGGQTGTRTFSGTDTLPAAVAVLVAWLRTHVDGVSGRAARRRERAVIDLCRALAAELRAGRAPLTAVESGIDALDPPIAAELAPVVAAARGGRDPAGALQEASTRPGATGLRYLGACWSVAAGTGAGLADVVDRLAENLSDEDAARQEVRAHLSGPRTTAIVLSVLPVLGLAMSTALGTAPLAFLFGTPAGLLCLGAGIALDVLGLWWTRRMVRRAMAAYGAV</sequence>
<reference evidence="9" key="1">
    <citation type="journal article" date="2019" name="Int. J. Syst. Evol. Microbiol.">
        <title>The Global Catalogue of Microorganisms (GCM) 10K type strain sequencing project: providing services to taxonomists for standard genome sequencing and annotation.</title>
        <authorList>
            <consortium name="The Broad Institute Genomics Platform"/>
            <consortium name="The Broad Institute Genome Sequencing Center for Infectious Disease"/>
            <person name="Wu L."/>
            <person name="Ma J."/>
        </authorList>
    </citation>
    <scope>NUCLEOTIDE SEQUENCE [LARGE SCALE GENOMIC DNA]</scope>
    <source>
        <strain evidence="9">XZYJ18</strain>
    </source>
</reference>
<dbReference type="RefSeq" id="WP_378576744.1">
    <property type="nucleotide sequence ID" value="NZ_JBHSFQ010000020.1"/>
</dbReference>
<feature type="transmembrane region" description="Helical" evidence="6">
    <location>
        <begin position="16"/>
        <end position="34"/>
    </location>
</feature>
<evidence type="ECO:0000313" key="8">
    <source>
        <dbReference type="EMBL" id="MFC4563998.1"/>
    </source>
</evidence>
<comment type="subcellular location">
    <subcellularLocation>
        <location evidence="1">Cell membrane</location>
        <topology evidence="1">Multi-pass membrane protein</topology>
    </subcellularLocation>
</comment>
<dbReference type="InterPro" id="IPR018076">
    <property type="entry name" value="T2SS_GspF_dom"/>
</dbReference>
<organism evidence="8 9">
    <name type="scientific">Nocardiopsis mangrovi</name>
    <dbReference type="NCBI Taxonomy" id="1179818"/>
    <lineage>
        <taxon>Bacteria</taxon>
        <taxon>Bacillati</taxon>
        <taxon>Actinomycetota</taxon>
        <taxon>Actinomycetes</taxon>
        <taxon>Streptosporangiales</taxon>
        <taxon>Nocardiopsidaceae</taxon>
        <taxon>Nocardiopsis</taxon>
    </lineage>
</organism>
<evidence type="ECO:0000256" key="3">
    <source>
        <dbReference type="ARBA" id="ARBA00022692"/>
    </source>
</evidence>
<comment type="caution">
    <text evidence="8">The sequence shown here is derived from an EMBL/GenBank/DDBJ whole genome shotgun (WGS) entry which is preliminary data.</text>
</comment>
<keyword evidence="3 6" id="KW-0812">Transmembrane</keyword>
<dbReference type="PANTHER" id="PTHR35007:SF4">
    <property type="entry name" value="CONSERVED TRANSMEMBRANE PROTEIN-RELATED"/>
    <property type="match status" value="1"/>
</dbReference>
<keyword evidence="9" id="KW-1185">Reference proteome</keyword>
<evidence type="ECO:0000256" key="6">
    <source>
        <dbReference type="SAM" id="Phobius"/>
    </source>
</evidence>
<accession>A0ABV9E334</accession>
<feature type="domain" description="Type II secretion system protein GspF" evidence="7">
    <location>
        <begin position="99"/>
        <end position="222"/>
    </location>
</feature>
<gene>
    <name evidence="8" type="ORF">ACFO4E_19220</name>
</gene>
<evidence type="ECO:0000256" key="1">
    <source>
        <dbReference type="ARBA" id="ARBA00004651"/>
    </source>
</evidence>
<evidence type="ECO:0000259" key="7">
    <source>
        <dbReference type="Pfam" id="PF00482"/>
    </source>
</evidence>
<keyword evidence="4 6" id="KW-1133">Transmembrane helix</keyword>